<dbReference type="STRING" id="546414.Deide_15291"/>
<dbReference type="AlphaFoldDB" id="C1CWC3"/>
<dbReference type="PaxDb" id="546414-Deide_15291"/>
<proteinExistence type="predicted"/>
<dbReference type="GO" id="GO:0006796">
    <property type="term" value="P:phosphate-containing compound metabolic process"/>
    <property type="evidence" value="ECO:0007669"/>
    <property type="project" value="InterPro"/>
</dbReference>
<gene>
    <name evidence="1" type="ordered locus">Deide_15291</name>
</gene>
<reference evidence="1 2" key="1">
    <citation type="journal article" date="2009" name="PLoS Genet.">
        <title>Alliance of proteomics and genomics to unravel the specificities of Sahara bacterium Deinococcus deserti.</title>
        <authorList>
            <person name="de Groot A."/>
            <person name="Dulermo R."/>
            <person name="Ortet P."/>
            <person name="Blanchard L."/>
            <person name="Guerin P."/>
            <person name="Fernandez B."/>
            <person name="Vacherie B."/>
            <person name="Dossat C."/>
            <person name="Jolivet E."/>
            <person name="Siguier P."/>
            <person name="Chandler M."/>
            <person name="Barakat M."/>
            <person name="Dedieu A."/>
            <person name="Barbe V."/>
            <person name="Heulin T."/>
            <person name="Sommer S."/>
            <person name="Achouak W."/>
            <person name="Armengaud J."/>
        </authorList>
    </citation>
    <scope>NUCLEOTIDE SEQUENCE [LARGE SCALE GENOMIC DNA]</scope>
    <source>
        <strain evidence="2">DSM 17065 / CIP 109153 / LMG 22923 / VCD115</strain>
    </source>
</reference>
<dbReference type="RefSeq" id="WP_012693613.1">
    <property type="nucleotide sequence ID" value="NC_012526.1"/>
</dbReference>
<dbReference type="Proteomes" id="UP000002208">
    <property type="component" value="Chromosome"/>
</dbReference>
<evidence type="ECO:0000313" key="1">
    <source>
        <dbReference type="EMBL" id="ACO46490.1"/>
    </source>
</evidence>
<dbReference type="GO" id="GO:0005737">
    <property type="term" value="C:cytoplasm"/>
    <property type="evidence" value="ECO:0007669"/>
    <property type="project" value="InterPro"/>
</dbReference>
<dbReference type="InterPro" id="IPR036649">
    <property type="entry name" value="Pyrophosphatase_sf"/>
</dbReference>
<name>C1CWC3_DEIDV</name>
<dbReference type="EMBL" id="CP001114">
    <property type="protein sequence ID" value="ACO46490.1"/>
    <property type="molecule type" value="Genomic_DNA"/>
</dbReference>
<accession>C1CWC3</accession>
<dbReference type="SUPFAM" id="SSF50324">
    <property type="entry name" value="Inorganic pyrophosphatase"/>
    <property type="match status" value="1"/>
</dbReference>
<sequence length="138" mass="14719">MAGQSWNGVVEWTAGTKERFVWRSGRVIPLRTETLPAPVNYGCLPGVWNPADDAEADAVWLGVPRTTGDQIEDVPTGLLYLDDGDHKVVFGPLDEGVEALLAWFPPGRGARLLDASAAQAWLANLPAAPTGLIARSAT</sequence>
<dbReference type="GO" id="GO:0004427">
    <property type="term" value="F:inorganic diphosphate phosphatase activity"/>
    <property type="evidence" value="ECO:0007669"/>
    <property type="project" value="InterPro"/>
</dbReference>
<organism evidence="1 2">
    <name type="scientific">Deinococcus deserti (strain DSM 17065 / CIP 109153 / LMG 22923 / VCD115)</name>
    <dbReference type="NCBI Taxonomy" id="546414"/>
    <lineage>
        <taxon>Bacteria</taxon>
        <taxon>Thermotogati</taxon>
        <taxon>Deinococcota</taxon>
        <taxon>Deinococci</taxon>
        <taxon>Deinococcales</taxon>
        <taxon>Deinococcaceae</taxon>
        <taxon>Deinococcus</taxon>
    </lineage>
</organism>
<protein>
    <submittedName>
        <fullName evidence="1">Putative inorganic pyrophosphatase</fullName>
    </submittedName>
</protein>
<dbReference type="HOGENOM" id="CLU_155302_0_0_0"/>
<dbReference type="Gene3D" id="3.90.80.10">
    <property type="entry name" value="Inorganic pyrophosphatase"/>
    <property type="match status" value="1"/>
</dbReference>
<dbReference type="eggNOG" id="COG0221">
    <property type="taxonomic scope" value="Bacteria"/>
</dbReference>
<keyword evidence="2" id="KW-1185">Reference proteome</keyword>
<dbReference type="KEGG" id="ddr:Deide_15291"/>
<dbReference type="GO" id="GO:0000287">
    <property type="term" value="F:magnesium ion binding"/>
    <property type="evidence" value="ECO:0007669"/>
    <property type="project" value="InterPro"/>
</dbReference>
<dbReference type="OrthoDB" id="69376at2"/>
<evidence type="ECO:0000313" key="2">
    <source>
        <dbReference type="Proteomes" id="UP000002208"/>
    </source>
</evidence>